<name>A0ACC0GMC4_9ERIC</name>
<comment type="caution">
    <text evidence="1">The sequence shown here is derived from an EMBL/GenBank/DDBJ whole genome shotgun (WGS) entry which is preliminary data.</text>
</comment>
<organism evidence="1 2">
    <name type="scientific">Camellia lanceoleosa</name>
    <dbReference type="NCBI Taxonomy" id="1840588"/>
    <lineage>
        <taxon>Eukaryota</taxon>
        <taxon>Viridiplantae</taxon>
        <taxon>Streptophyta</taxon>
        <taxon>Embryophyta</taxon>
        <taxon>Tracheophyta</taxon>
        <taxon>Spermatophyta</taxon>
        <taxon>Magnoliopsida</taxon>
        <taxon>eudicotyledons</taxon>
        <taxon>Gunneridae</taxon>
        <taxon>Pentapetalae</taxon>
        <taxon>asterids</taxon>
        <taxon>Ericales</taxon>
        <taxon>Theaceae</taxon>
        <taxon>Camellia</taxon>
    </lineage>
</organism>
<sequence length="302" mass="34536">MAASLILLPAIFSYLIVLSQSSSSSSSSSSSIAQIGTETSCTNQHNHHLICDFEDAKLKIARLEAILEETIQNINAKSLYLEESRKLIDEMTHEMDRLQSALSSLKGESSRTNERLNQLEEEIRLLWATLRKTNFELHFLESKAQDAENRLELASSKVETMAAIITEQWIQIQQLEQALHIAEMRALKVKRQTRSTRCTFLKLVRNLFGNHLQKFMEMLDSFLFNKESAFGSYLSQVMHQLEKILSATKKYHHELQGFVKQEMEKNEFTAALAHKEVVFFVASALITFPIMSAWLLLSSQFS</sequence>
<keyword evidence="2" id="KW-1185">Reference proteome</keyword>
<dbReference type="Proteomes" id="UP001060215">
    <property type="component" value="Chromosome 8"/>
</dbReference>
<gene>
    <name evidence="1" type="ORF">LOK49_LG09G01956</name>
</gene>
<protein>
    <submittedName>
        <fullName evidence="1">Uncharacterized protein</fullName>
    </submittedName>
</protein>
<evidence type="ECO:0000313" key="2">
    <source>
        <dbReference type="Proteomes" id="UP001060215"/>
    </source>
</evidence>
<dbReference type="EMBL" id="CM045765">
    <property type="protein sequence ID" value="KAI8001335.1"/>
    <property type="molecule type" value="Genomic_DNA"/>
</dbReference>
<accession>A0ACC0GMC4</accession>
<reference evidence="1 2" key="1">
    <citation type="journal article" date="2022" name="Plant J.">
        <title>Chromosome-level genome of Camellia lanceoleosa provides a valuable resource for understanding genome evolution and self-incompatibility.</title>
        <authorList>
            <person name="Gong W."/>
            <person name="Xiao S."/>
            <person name="Wang L."/>
            <person name="Liao Z."/>
            <person name="Chang Y."/>
            <person name="Mo W."/>
            <person name="Hu G."/>
            <person name="Li W."/>
            <person name="Zhao G."/>
            <person name="Zhu H."/>
            <person name="Hu X."/>
            <person name="Ji K."/>
            <person name="Xiang X."/>
            <person name="Song Q."/>
            <person name="Yuan D."/>
            <person name="Jin S."/>
            <person name="Zhang L."/>
        </authorList>
    </citation>
    <scope>NUCLEOTIDE SEQUENCE [LARGE SCALE GENOMIC DNA]</scope>
    <source>
        <strain evidence="1">SQ_2022a</strain>
    </source>
</reference>
<evidence type="ECO:0000313" key="1">
    <source>
        <dbReference type="EMBL" id="KAI8001335.1"/>
    </source>
</evidence>
<proteinExistence type="predicted"/>